<organism evidence="2 3">
    <name type="scientific">Trifolium medium</name>
    <dbReference type="NCBI Taxonomy" id="97028"/>
    <lineage>
        <taxon>Eukaryota</taxon>
        <taxon>Viridiplantae</taxon>
        <taxon>Streptophyta</taxon>
        <taxon>Embryophyta</taxon>
        <taxon>Tracheophyta</taxon>
        <taxon>Spermatophyta</taxon>
        <taxon>Magnoliopsida</taxon>
        <taxon>eudicotyledons</taxon>
        <taxon>Gunneridae</taxon>
        <taxon>Pentapetalae</taxon>
        <taxon>rosids</taxon>
        <taxon>fabids</taxon>
        <taxon>Fabales</taxon>
        <taxon>Fabaceae</taxon>
        <taxon>Papilionoideae</taxon>
        <taxon>50 kb inversion clade</taxon>
        <taxon>NPAAA clade</taxon>
        <taxon>Hologalegina</taxon>
        <taxon>IRL clade</taxon>
        <taxon>Trifolieae</taxon>
        <taxon>Trifolium</taxon>
    </lineage>
</organism>
<sequence length="61" mass="6642">MSQLIEPYGDGLDLKKDVGTEQKDSLKGSKLEKVEVGAGPTSGFRSISPDESKEIKNIYID</sequence>
<dbReference type="EMBL" id="LXQA010216415">
    <property type="protein sequence ID" value="MCI34717.1"/>
    <property type="molecule type" value="Genomic_DNA"/>
</dbReference>
<dbReference type="Proteomes" id="UP000265520">
    <property type="component" value="Unassembled WGS sequence"/>
</dbReference>
<evidence type="ECO:0000256" key="1">
    <source>
        <dbReference type="SAM" id="MobiDB-lite"/>
    </source>
</evidence>
<comment type="caution">
    <text evidence="2">The sequence shown here is derived from an EMBL/GenBank/DDBJ whole genome shotgun (WGS) entry which is preliminary data.</text>
</comment>
<dbReference type="AlphaFoldDB" id="A0A392RES6"/>
<feature type="compositionally biased region" description="Basic and acidic residues" evidence="1">
    <location>
        <begin position="12"/>
        <end position="35"/>
    </location>
</feature>
<feature type="non-terminal residue" evidence="2">
    <location>
        <position position="61"/>
    </location>
</feature>
<evidence type="ECO:0000313" key="3">
    <source>
        <dbReference type="Proteomes" id="UP000265520"/>
    </source>
</evidence>
<accession>A0A392RES6</accession>
<name>A0A392RES6_9FABA</name>
<reference evidence="2 3" key="1">
    <citation type="journal article" date="2018" name="Front. Plant Sci.">
        <title>Red Clover (Trifolium pratense) and Zigzag Clover (T. medium) - A Picture of Genomic Similarities and Differences.</title>
        <authorList>
            <person name="Dluhosova J."/>
            <person name="Istvanek J."/>
            <person name="Nedelnik J."/>
            <person name="Repkova J."/>
        </authorList>
    </citation>
    <scope>NUCLEOTIDE SEQUENCE [LARGE SCALE GENOMIC DNA]</scope>
    <source>
        <strain evidence="3">cv. 10/8</strain>
        <tissue evidence="2">Leaf</tissue>
    </source>
</reference>
<protein>
    <submittedName>
        <fullName evidence="2">Katanin p80 WD40 repeat subunit B1-like protein</fullName>
    </submittedName>
</protein>
<feature type="region of interest" description="Disordered" evidence="1">
    <location>
        <begin position="1"/>
        <end position="49"/>
    </location>
</feature>
<keyword evidence="3" id="KW-1185">Reference proteome</keyword>
<evidence type="ECO:0000313" key="2">
    <source>
        <dbReference type="EMBL" id="MCI34717.1"/>
    </source>
</evidence>
<proteinExistence type="predicted"/>